<dbReference type="EMBL" id="BGPR01002416">
    <property type="protein sequence ID" value="GBM73033.1"/>
    <property type="molecule type" value="Genomic_DNA"/>
</dbReference>
<proteinExistence type="predicted"/>
<gene>
    <name evidence="2" type="ORF">AVEN_115676_1</name>
</gene>
<accession>A0A4Y2I5Q0</accession>
<reference evidence="2 3" key="1">
    <citation type="journal article" date="2019" name="Sci. Rep.">
        <title>Orb-weaving spider Araneus ventricosus genome elucidates the spidroin gene catalogue.</title>
        <authorList>
            <person name="Kono N."/>
            <person name="Nakamura H."/>
            <person name="Ohtoshi R."/>
            <person name="Moran D.A.P."/>
            <person name="Shinohara A."/>
            <person name="Yoshida Y."/>
            <person name="Fujiwara M."/>
            <person name="Mori M."/>
            <person name="Tomita M."/>
            <person name="Arakawa K."/>
        </authorList>
    </citation>
    <scope>NUCLEOTIDE SEQUENCE [LARGE SCALE GENOMIC DNA]</scope>
</reference>
<comment type="caution">
    <text evidence="2">The sequence shown here is derived from an EMBL/GenBank/DDBJ whole genome shotgun (WGS) entry which is preliminary data.</text>
</comment>
<dbReference type="AlphaFoldDB" id="A0A4Y2I5Q0"/>
<protein>
    <submittedName>
        <fullName evidence="2">Uncharacterized protein</fullName>
    </submittedName>
</protein>
<feature type="region of interest" description="Disordered" evidence="1">
    <location>
        <begin position="23"/>
        <end position="48"/>
    </location>
</feature>
<evidence type="ECO:0000256" key="1">
    <source>
        <dbReference type="SAM" id="MobiDB-lite"/>
    </source>
</evidence>
<evidence type="ECO:0000313" key="3">
    <source>
        <dbReference type="Proteomes" id="UP000499080"/>
    </source>
</evidence>
<name>A0A4Y2I5Q0_ARAVE</name>
<sequence>MSSNCKAGLSYLFHNGHFETRKEKIKRQGRKPIGNNIAAGKFGFPTKPNSGTESLVGCSARVVETSNDLTRSRPCYEGSKSEICGVGGGIGDRRAAVEG</sequence>
<keyword evidence="3" id="KW-1185">Reference proteome</keyword>
<evidence type="ECO:0000313" key="2">
    <source>
        <dbReference type="EMBL" id="GBM73033.1"/>
    </source>
</evidence>
<dbReference type="Proteomes" id="UP000499080">
    <property type="component" value="Unassembled WGS sequence"/>
</dbReference>
<organism evidence="2 3">
    <name type="scientific">Araneus ventricosus</name>
    <name type="common">Orbweaver spider</name>
    <name type="synonym">Epeira ventricosa</name>
    <dbReference type="NCBI Taxonomy" id="182803"/>
    <lineage>
        <taxon>Eukaryota</taxon>
        <taxon>Metazoa</taxon>
        <taxon>Ecdysozoa</taxon>
        <taxon>Arthropoda</taxon>
        <taxon>Chelicerata</taxon>
        <taxon>Arachnida</taxon>
        <taxon>Araneae</taxon>
        <taxon>Araneomorphae</taxon>
        <taxon>Entelegynae</taxon>
        <taxon>Araneoidea</taxon>
        <taxon>Araneidae</taxon>
        <taxon>Araneus</taxon>
    </lineage>
</organism>